<dbReference type="InterPro" id="IPR032031">
    <property type="entry name" value="ZFYVE21_C"/>
</dbReference>
<keyword evidence="1" id="KW-0479">Metal-binding</keyword>
<dbReference type="SUPFAM" id="SSF57903">
    <property type="entry name" value="FYVE/PHD zinc finger"/>
    <property type="match status" value="1"/>
</dbReference>
<organism evidence="6 7">
    <name type="scientific">Rhynocoris fuscipes</name>
    <dbReference type="NCBI Taxonomy" id="488301"/>
    <lineage>
        <taxon>Eukaryota</taxon>
        <taxon>Metazoa</taxon>
        <taxon>Ecdysozoa</taxon>
        <taxon>Arthropoda</taxon>
        <taxon>Hexapoda</taxon>
        <taxon>Insecta</taxon>
        <taxon>Pterygota</taxon>
        <taxon>Neoptera</taxon>
        <taxon>Paraneoptera</taxon>
        <taxon>Hemiptera</taxon>
        <taxon>Heteroptera</taxon>
        <taxon>Panheteroptera</taxon>
        <taxon>Cimicomorpha</taxon>
        <taxon>Reduviidae</taxon>
        <taxon>Harpactorinae</taxon>
        <taxon>Harpactorini</taxon>
        <taxon>Rhynocoris</taxon>
    </lineage>
</organism>
<dbReference type="InterPro" id="IPR052113">
    <property type="entry name" value="FYVE-type_Zinc_Finger"/>
</dbReference>
<keyword evidence="2 4" id="KW-0863">Zinc-finger</keyword>
<proteinExistence type="predicted"/>
<name>A0AAW1DBP3_9HEMI</name>
<dbReference type="GO" id="GO:0008270">
    <property type="term" value="F:zinc ion binding"/>
    <property type="evidence" value="ECO:0007669"/>
    <property type="project" value="UniProtKB-KW"/>
</dbReference>
<dbReference type="Pfam" id="PF01363">
    <property type="entry name" value="FYVE"/>
    <property type="match status" value="1"/>
</dbReference>
<reference evidence="6 7" key="1">
    <citation type="submission" date="2022-12" db="EMBL/GenBank/DDBJ databases">
        <title>Chromosome-level genome assembly of true bugs.</title>
        <authorList>
            <person name="Ma L."/>
            <person name="Li H."/>
        </authorList>
    </citation>
    <scope>NUCLEOTIDE SEQUENCE [LARGE SCALE GENOMIC DNA]</scope>
    <source>
        <strain evidence="6">Lab_2022b</strain>
    </source>
</reference>
<feature type="domain" description="FYVE-type" evidence="5">
    <location>
        <begin position="39"/>
        <end position="99"/>
    </location>
</feature>
<evidence type="ECO:0000256" key="4">
    <source>
        <dbReference type="PROSITE-ProRule" id="PRU00091"/>
    </source>
</evidence>
<dbReference type="Proteomes" id="UP001461498">
    <property type="component" value="Unassembled WGS sequence"/>
</dbReference>
<dbReference type="InterPro" id="IPR000306">
    <property type="entry name" value="Znf_FYVE"/>
</dbReference>
<gene>
    <name evidence="6" type="ORF">O3M35_007302</name>
</gene>
<protein>
    <recommendedName>
        <fullName evidence="5">FYVE-type domain-containing protein</fullName>
    </recommendedName>
</protein>
<dbReference type="SMART" id="SM00064">
    <property type="entry name" value="FYVE"/>
    <property type="match status" value="1"/>
</dbReference>
<dbReference type="CDD" id="cd15727">
    <property type="entry name" value="FYVE_ZF21"/>
    <property type="match status" value="1"/>
</dbReference>
<sequence length="227" mass="26290">MTENIVKKLIKSKSGLRIVSAKDEHRSPFIIQEPQWVPDKEITNCTNCSVKFGFTTRKHHCRRCGQIFCNDCCESKVELLRMCFVDPVRMCLNCESLTRKENKFFQKDLKLLTNGAIFLFRGQSQNSSNSIPDQLIRCKLSLDHRYLLFDGKEIIEPLDLNDIFSLKVQKDKISESNTLLEMEYGDNKLMRLVAAIDGPEKKNGINWITAFQEAYTMLERLNEEQVA</sequence>
<dbReference type="InterPro" id="IPR017455">
    <property type="entry name" value="Znf_FYVE-rel"/>
</dbReference>
<dbReference type="PANTHER" id="PTHR39490:SF8">
    <property type="entry name" value="ZINC FINGER FYVE DOMAIN-CONTAINING PROTEIN 21"/>
    <property type="match status" value="1"/>
</dbReference>
<dbReference type="Pfam" id="PF16696">
    <property type="entry name" value="ZFYVE21_C"/>
    <property type="match status" value="1"/>
</dbReference>
<evidence type="ECO:0000259" key="5">
    <source>
        <dbReference type="PROSITE" id="PS50178"/>
    </source>
</evidence>
<comment type="caution">
    <text evidence="6">The sequence shown here is derived from an EMBL/GenBank/DDBJ whole genome shotgun (WGS) entry which is preliminary data.</text>
</comment>
<accession>A0AAW1DBP3</accession>
<dbReference type="PANTHER" id="PTHR39490">
    <property type="entry name" value="ARRESTIN DOMAIN-CONTAINING PROTEIN D"/>
    <property type="match status" value="1"/>
</dbReference>
<dbReference type="Gene3D" id="2.30.29.160">
    <property type="entry name" value="Zinc finger FYVE domain-containing protein 21, C-terminal"/>
    <property type="match status" value="1"/>
</dbReference>
<keyword evidence="7" id="KW-1185">Reference proteome</keyword>
<evidence type="ECO:0000313" key="7">
    <source>
        <dbReference type="Proteomes" id="UP001461498"/>
    </source>
</evidence>
<keyword evidence="3" id="KW-0862">Zinc</keyword>
<dbReference type="PROSITE" id="PS50178">
    <property type="entry name" value="ZF_FYVE"/>
    <property type="match status" value="1"/>
</dbReference>
<dbReference type="InterPro" id="IPR013083">
    <property type="entry name" value="Znf_RING/FYVE/PHD"/>
</dbReference>
<evidence type="ECO:0000256" key="2">
    <source>
        <dbReference type="ARBA" id="ARBA00022771"/>
    </source>
</evidence>
<dbReference type="InterPro" id="IPR011011">
    <property type="entry name" value="Znf_FYVE_PHD"/>
</dbReference>
<dbReference type="EMBL" id="JAPXFL010000004">
    <property type="protein sequence ID" value="KAK9507449.1"/>
    <property type="molecule type" value="Genomic_DNA"/>
</dbReference>
<evidence type="ECO:0000313" key="6">
    <source>
        <dbReference type="EMBL" id="KAK9507449.1"/>
    </source>
</evidence>
<dbReference type="InterPro" id="IPR038632">
    <property type="entry name" value="ZFYVE21_C_sf"/>
</dbReference>
<dbReference type="Gene3D" id="3.30.40.10">
    <property type="entry name" value="Zinc/RING finger domain, C3HC4 (zinc finger)"/>
    <property type="match status" value="1"/>
</dbReference>
<evidence type="ECO:0000256" key="1">
    <source>
        <dbReference type="ARBA" id="ARBA00022723"/>
    </source>
</evidence>
<evidence type="ECO:0000256" key="3">
    <source>
        <dbReference type="ARBA" id="ARBA00022833"/>
    </source>
</evidence>
<dbReference type="AlphaFoldDB" id="A0AAW1DBP3"/>